<dbReference type="EMBL" id="JYDP01002547">
    <property type="protein sequence ID" value="KRY96770.1"/>
    <property type="molecule type" value="Genomic_DNA"/>
</dbReference>
<dbReference type="Proteomes" id="UP000055024">
    <property type="component" value="Unassembled WGS sequence"/>
</dbReference>
<protein>
    <submittedName>
        <fullName evidence="1">Uncharacterized protein</fullName>
    </submittedName>
</protein>
<feature type="non-terminal residue" evidence="1">
    <location>
        <position position="1"/>
    </location>
</feature>
<proteinExistence type="predicted"/>
<comment type="caution">
    <text evidence="1">The sequence shown here is derived from an EMBL/GenBank/DDBJ whole genome shotgun (WGS) entry which is preliminary data.</text>
</comment>
<keyword evidence="2" id="KW-1185">Reference proteome</keyword>
<organism evidence="1 2">
    <name type="scientific">Trichinella zimbabwensis</name>
    <dbReference type="NCBI Taxonomy" id="268475"/>
    <lineage>
        <taxon>Eukaryota</taxon>
        <taxon>Metazoa</taxon>
        <taxon>Ecdysozoa</taxon>
        <taxon>Nematoda</taxon>
        <taxon>Enoplea</taxon>
        <taxon>Dorylaimia</taxon>
        <taxon>Trichinellida</taxon>
        <taxon>Trichinellidae</taxon>
        <taxon>Trichinella</taxon>
    </lineage>
</organism>
<dbReference type="AlphaFoldDB" id="A0A0V1GFJ5"/>
<accession>A0A0V1GFJ5</accession>
<evidence type="ECO:0000313" key="1">
    <source>
        <dbReference type="EMBL" id="KRY96770.1"/>
    </source>
</evidence>
<gene>
    <name evidence="1" type="ORF">T11_1780</name>
</gene>
<name>A0A0V1GFJ5_9BILA</name>
<evidence type="ECO:0000313" key="2">
    <source>
        <dbReference type="Proteomes" id="UP000055024"/>
    </source>
</evidence>
<reference evidence="1 2" key="1">
    <citation type="submission" date="2015-01" db="EMBL/GenBank/DDBJ databases">
        <title>Evolution of Trichinella species and genotypes.</title>
        <authorList>
            <person name="Korhonen P.K."/>
            <person name="Edoardo P."/>
            <person name="Giuseppe L.R."/>
            <person name="Gasser R.B."/>
        </authorList>
    </citation>
    <scope>NUCLEOTIDE SEQUENCE [LARGE SCALE GENOMIC DNA]</scope>
    <source>
        <strain evidence="1">ISS1029</strain>
    </source>
</reference>
<feature type="non-terminal residue" evidence="1">
    <location>
        <position position="62"/>
    </location>
</feature>
<sequence length="62" mass="7388">LKLIWEASLHYSELIENKSKCPHSWHYSEANLMTKIMNSIILHEIIVLREIEHIQGIRYDAQ</sequence>